<organism evidence="12 13">
    <name type="scientific">Acetonema longum DSM 6540</name>
    <dbReference type="NCBI Taxonomy" id="1009370"/>
    <lineage>
        <taxon>Bacteria</taxon>
        <taxon>Bacillati</taxon>
        <taxon>Bacillota</taxon>
        <taxon>Negativicutes</taxon>
        <taxon>Acetonemataceae</taxon>
        <taxon>Acetonema</taxon>
    </lineage>
</organism>
<dbReference type="STRING" id="1009370.ALO_08635"/>
<evidence type="ECO:0000313" key="12">
    <source>
        <dbReference type="EMBL" id="EGO64261.1"/>
    </source>
</evidence>
<evidence type="ECO:0000256" key="6">
    <source>
        <dbReference type="ARBA" id="ARBA00023002"/>
    </source>
</evidence>
<feature type="transmembrane region" description="Helical" evidence="9">
    <location>
        <begin position="141"/>
        <end position="158"/>
    </location>
</feature>
<dbReference type="EMBL" id="AFGF01000066">
    <property type="protein sequence ID" value="EGO64261.1"/>
    <property type="molecule type" value="Genomic_DNA"/>
</dbReference>
<keyword evidence="7 9" id="KW-0472">Membrane</keyword>
<proteinExistence type="inferred from homology"/>
<reference evidence="12 13" key="1">
    <citation type="journal article" date="2011" name="EMBO J.">
        <title>Structural diversity of bacterial flagellar motors.</title>
        <authorList>
            <person name="Chen S."/>
            <person name="Beeby M."/>
            <person name="Murphy G.E."/>
            <person name="Leadbetter J.R."/>
            <person name="Hendrixson D.R."/>
            <person name="Briegel A."/>
            <person name="Li Z."/>
            <person name="Shi J."/>
            <person name="Tocheva E.I."/>
            <person name="Muller A."/>
            <person name="Dobro M.J."/>
            <person name="Jensen G.J."/>
        </authorList>
    </citation>
    <scope>NUCLEOTIDE SEQUENCE [LARGE SCALE GENOMIC DNA]</scope>
    <source>
        <strain evidence="12 13">DSM 6540</strain>
    </source>
</reference>
<feature type="transmembrane region" description="Helical" evidence="9">
    <location>
        <begin position="488"/>
        <end position="505"/>
    </location>
</feature>
<feature type="transmembrane region" description="Helical" evidence="9">
    <location>
        <begin position="408"/>
        <end position="426"/>
    </location>
</feature>
<dbReference type="PANTHER" id="PTHR42682">
    <property type="entry name" value="HYDROGENASE-4 COMPONENT F"/>
    <property type="match status" value="1"/>
</dbReference>
<keyword evidence="5 9" id="KW-1133">Transmembrane helix</keyword>
<keyword evidence="6" id="KW-0560">Oxidoreductase</keyword>
<evidence type="ECO:0000256" key="9">
    <source>
        <dbReference type="SAM" id="Phobius"/>
    </source>
</evidence>
<evidence type="ECO:0000259" key="11">
    <source>
        <dbReference type="Pfam" id="PF00662"/>
    </source>
</evidence>
<comment type="similarity">
    <text evidence="2">Belongs to the CPA3 antiporters (TC 2.A.63) subunit A family.</text>
</comment>
<feature type="transmembrane region" description="Helical" evidence="9">
    <location>
        <begin position="314"/>
        <end position="336"/>
    </location>
</feature>
<comment type="subcellular location">
    <subcellularLocation>
        <location evidence="1">Cell membrane</location>
        <topology evidence="1">Multi-pass membrane protein</topology>
    </subcellularLocation>
    <subcellularLocation>
        <location evidence="8">Membrane</location>
        <topology evidence="8">Multi-pass membrane protein</topology>
    </subcellularLocation>
</comment>
<evidence type="ECO:0000256" key="4">
    <source>
        <dbReference type="ARBA" id="ARBA00022692"/>
    </source>
</evidence>
<feature type="transmembrane region" description="Helical" evidence="9">
    <location>
        <begin position="282"/>
        <end position="302"/>
    </location>
</feature>
<dbReference type="AlphaFoldDB" id="F7NI29"/>
<dbReference type="Pfam" id="PF00361">
    <property type="entry name" value="Proton_antipo_M"/>
    <property type="match status" value="1"/>
</dbReference>
<protein>
    <submittedName>
        <fullName evidence="12">NADH dehydrogenase (Quinone)</fullName>
    </submittedName>
</protein>
<dbReference type="PANTHER" id="PTHR42682:SF5">
    <property type="entry name" value="HYDROGENASE-4 COMPONENT F"/>
    <property type="match status" value="1"/>
</dbReference>
<feature type="transmembrane region" description="Helical" evidence="9">
    <location>
        <begin position="164"/>
        <end position="183"/>
    </location>
</feature>
<evidence type="ECO:0000256" key="7">
    <source>
        <dbReference type="ARBA" id="ARBA00023136"/>
    </source>
</evidence>
<feature type="transmembrane region" description="Helical" evidence="9">
    <location>
        <begin position="348"/>
        <end position="368"/>
    </location>
</feature>
<evidence type="ECO:0000256" key="8">
    <source>
        <dbReference type="RuleBase" id="RU000320"/>
    </source>
</evidence>
<dbReference type="GO" id="GO:0016491">
    <property type="term" value="F:oxidoreductase activity"/>
    <property type="evidence" value="ECO:0007669"/>
    <property type="project" value="UniProtKB-KW"/>
</dbReference>
<evidence type="ECO:0000259" key="10">
    <source>
        <dbReference type="Pfam" id="PF00361"/>
    </source>
</evidence>
<sequence length="524" mass="56799">MNGPKFEVKDGFENDCRTKVVKFITMDIVTSLMPVIFELLCLLLAIPLLTGGFSLLSMPAGRLGWMNLGSSALTFVMVWGVVYIVAARGMIQTGMFYLDALNATMLLVIGTLSFTAAWFSLSYMRRELEHGHLSARMLSRYYALLQLFIFTMLVVLMVENLGLIWVAVEATTLASALLVAFYFNRSALEAAWKYVMVCTVGICLALLGTILLYYTQVNAVGGGDHALSWLSLRDHADLLDPGLIKLSFVFLLVGYGTKAGLAPMHTWLPDAHSQAPSPVSGLLSGALLSCALYALIRNMIIVQGALGPLFGQQLLLAFGVISVAVSIPFVLVQHDLKRLLAYSSVEHMGLVALGLGIGTPLAIFGALFHVLNHALAKSSLFYLAGMITQGYHTKYIMRISGLVREMPVTGWMFVLGLLAITGTPPFGVFTSKFVILRAAFESGNIFLGSSVLVLLVAVFAGMIYYCLRMAFGQVTYKHHVQPAAGSSIAAVIFSLAVLVVSGFYLPEWLYLMLTRAAAIVKGGV</sequence>
<dbReference type="Pfam" id="PF00662">
    <property type="entry name" value="Proton_antipo_N"/>
    <property type="match status" value="1"/>
</dbReference>
<dbReference type="InterPro" id="IPR001516">
    <property type="entry name" value="Proton_antipo_N"/>
</dbReference>
<dbReference type="eggNOG" id="COG0651">
    <property type="taxonomic scope" value="Bacteria"/>
</dbReference>
<keyword evidence="3" id="KW-1003">Cell membrane</keyword>
<evidence type="ECO:0000256" key="5">
    <source>
        <dbReference type="ARBA" id="ARBA00022989"/>
    </source>
</evidence>
<gene>
    <name evidence="12" type="ORF">ALO_08635</name>
</gene>
<comment type="caution">
    <text evidence="12">The sequence shown here is derived from an EMBL/GenBank/DDBJ whole genome shotgun (WGS) entry which is preliminary data.</text>
</comment>
<evidence type="ECO:0000256" key="3">
    <source>
        <dbReference type="ARBA" id="ARBA00022475"/>
    </source>
</evidence>
<feature type="domain" description="NADH-Ubiquinone oxidoreductase (complex I) chain 5 N-terminal" evidence="11">
    <location>
        <begin position="96"/>
        <end position="127"/>
    </location>
</feature>
<feature type="transmembrane region" description="Helical" evidence="9">
    <location>
        <begin position="35"/>
        <end position="56"/>
    </location>
</feature>
<dbReference type="InterPro" id="IPR001750">
    <property type="entry name" value="ND/Mrp_TM"/>
</dbReference>
<evidence type="ECO:0000313" key="13">
    <source>
        <dbReference type="Proteomes" id="UP000003240"/>
    </source>
</evidence>
<feature type="transmembrane region" description="Helical" evidence="9">
    <location>
        <begin position="68"/>
        <end position="91"/>
    </location>
</feature>
<keyword evidence="4 8" id="KW-0812">Transmembrane</keyword>
<dbReference type="InterPro" id="IPR052175">
    <property type="entry name" value="ComplexI-like_HydComp"/>
</dbReference>
<feature type="transmembrane region" description="Helical" evidence="9">
    <location>
        <begin position="242"/>
        <end position="261"/>
    </location>
</feature>
<dbReference type="PRINTS" id="PR01434">
    <property type="entry name" value="NADHDHGNASE5"/>
</dbReference>
<evidence type="ECO:0000256" key="2">
    <source>
        <dbReference type="ARBA" id="ARBA00008483"/>
    </source>
</evidence>
<feature type="transmembrane region" description="Helical" evidence="9">
    <location>
        <begin position="195"/>
        <end position="214"/>
    </location>
</feature>
<feature type="domain" description="NADH:quinone oxidoreductase/Mrp antiporter transmembrane" evidence="10">
    <location>
        <begin position="160"/>
        <end position="450"/>
    </location>
</feature>
<feature type="transmembrane region" description="Helical" evidence="9">
    <location>
        <begin position="103"/>
        <end position="121"/>
    </location>
</feature>
<feature type="transmembrane region" description="Helical" evidence="9">
    <location>
        <begin position="446"/>
        <end position="467"/>
    </location>
</feature>
<accession>F7NI29</accession>
<name>F7NI29_9FIRM</name>
<keyword evidence="13" id="KW-1185">Reference proteome</keyword>
<dbReference type="Proteomes" id="UP000003240">
    <property type="component" value="Unassembled WGS sequence"/>
</dbReference>
<dbReference type="GO" id="GO:0005886">
    <property type="term" value="C:plasma membrane"/>
    <property type="evidence" value="ECO:0007669"/>
    <property type="project" value="UniProtKB-SubCell"/>
</dbReference>
<evidence type="ECO:0000256" key="1">
    <source>
        <dbReference type="ARBA" id="ARBA00004651"/>
    </source>
</evidence>